<organism evidence="1">
    <name type="scientific">marine sediment metagenome</name>
    <dbReference type="NCBI Taxonomy" id="412755"/>
    <lineage>
        <taxon>unclassified sequences</taxon>
        <taxon>metagenomes</taxon>
        <taxon>ecological metagenomes</taxon>
    </lineage>
</organism>
<name>A0A0F9HWI9_9ZZZZ</name>
<sequence length="50" mass="5993">MVCKDLYESHSWGRAVLLGLEWWQHCMRHNCNARRVVEVEIRVVKVLREG</sequence>
<dbReference type="EMBL" id="LAZR01015760">
    <property type="protein sequence ID" value="KKM07487.1"/>
    <property type="molecule type" value="Genomic_DNA"/>
</dbReference>
<protein>
    <submittedName>
        <fullName evidence="1">Uncharacterized protein</fullName>
    </submittedName>
</protein>
<accession>A0A0F9HWI9</accession>
<comment type="caution">
    <text evidence="1">The sequence shown here is derived from an EMBL/GenBank/DDBJ whole genome shotgun (WGS) entry which is preliminary data.</text>
</comment>
<dbReference type="AlphaFoldDB" id="A0A0F9HWI9"/>
<proteinExistence type="predicted"/>
<gene>
    <name evidence="1" type="ORF">LCGC14_1733440</name>
</gene>
<evidence type="ECO:0000313" key="1">
    <source>
        <dbReference type="EMBL" id="KKM07487.1"/>
    </source>
</evidence>
<reference evidence="1" key="1">
    <citation type="journal article" date="2015" name="Nature">
        <title>Complex archaea that bridge the gap between prokaryotes and eukaryotes.</title>
        <authorList>
            <person name="Spang A."/>
            <person name="Saw J.H."/>
            <person name="Jorgensen S.L."/>
            <person name="Zaremba-Niedzwiedzka K."/>
            <person name="Martijn J."/>
            <person name="Lind A.E."/>
            <person name="van Eijk R."/>
            <person name="Schleper C."/>
            <person name="Guy L."/>
            <person name="Ettema T.J."/>
        </authorList>
    </citation>
    <scope>NUCLEOTIDE SEQUENCE</scope>
</reference>